<organism evidence="1 2">
    <name type="scientific">Roseobacter phage SIO1</name>
    <dbReference type="NCBI Taxonomy" id="2905867"/>
    <lineage>
        <taxon>Viruses</taxon>
        <taxon>Duplodnaviria</taxon>
        <taxon>Heunggongvirae</taxon>
        <taxon>Uroviricota</taxon>
        <taxon>Caudoviricetes</taxon>
        <taxon>Zobellviridae</taxon>
        <taxon>Cobavirinae</taxon>
        <taxon>Siovirus</taxon>
        <taxon>Siovirus americense</taxon>
    </lineage>
</organism>
<dbReference type="OrthoDB" id="4613at10239"/>
<dbReference type="EMBL" id="AF189021">
    <property type="protein sequence ID" value="AAG02611.1"/>
    <property type="molecule type" value="Genomic_DNA"/>
</dbReference>
<sequence length="715" mass="78901">MPQSLTQRTVNTFIKGLITEASELTFPENASVDELNCSLGRDGTRRRRKAVTLEDNHVLSDVVVPEGALVQTLDWYNVAGQVNLEFLVVQVNNILYFYEKSTDPLSANKYSGSVDLNTHSASNNLSPSEERVQVTSLNGYLIVASPAINTFYLGFNTSTEAFTATSISFKERDFEWQGSDVDVTSLYFGEGTSVSNQRIYDTYNVGWVGPKGSAALNTYGSYIVYPALTHPWYSGKDANGAFNKADWLEIYTGSSLASNGHYVLDVFNKARTGLTTEVETGRFRSVAAYAGRVFYAGIDSAKNGGKVYFSRLTERMSDVGNCYQVNDPTSEVLSDLLDTDGGVVRIPDAHNIRKLHVLGASLLVFAENGVWAVAGVDNVFRATEYAITRISDVGLSNENSFVVADGIPIWWGKTGIYAVQQSENLNTPTAQNLSLSTIQTLWNNISNAKKAQVTVEYDKINQRVFWFYPDNDESVDYKYNNILVMDLALQAFYPWRVEDEASSTSYIIGTSYYGGLGSTSTETQVVNGADVVVNGSDNVVATLYRDYLEGDSEIKLLVRDGTTGKMTFATFRGDTYLDWGSADYKSFAEAGYDFMGDITTFKNAPYVTTYMRVTEDGYVASGAGYEFINPSSCLMSVSWNLSKSGSTPREIYKLKDVPVVNPNDLSSINYPTDTVVTKSKVRGRGRSMKFRFESVAGKDFHLVGYEVIGAKNNSY</sequence>
<evidence type="ECO:0000313" key="2">
    <source>
        <dbReference type="Proteomes" id="UP000001161"/>
    </source>
</evidence>
<dbReference type="Proteomes" id="UP000001161">
    <property type="component" value="Segment"/>
</dbReference>
<reference evidence="1 2" key="1">
    <citation type="journal article" date="2000" name="Limnol. Oceanogr.">
        <title>The complete genomic sequence of the marine phage Roseophage SIO1 shares homology with nonmarine phages.</title>
        <authorList>
            <person name="Rohwer F.L."/>
            <person name="Segall A.M."/>
            <person name="Steward G."/>
            <person name="Seguritan V."/>
            <person name="Breitbart M."/>
            <person name="Wolven F."/>
            <person name="Azam F."/>
        </authorList>
    </citation>
    <scope>NUCLEOTIDE SEQUENCE [LARGE SCALE GENOMIC DNA]</scope>
</reference>
<dbReference type="RefSeq" id="NP_064766.1">
    <property type="nucleotide sequence ID" value="NC_002519.1"/>
</dbReference>
<evidence type="ECO:0000313" key="1">
    <source>
        <dbReference type="EMBL" id="AAG02611.1"/>
    </source>
</evidence>
<protein>
    <submittedName>
        <fullName evidence="1">Gp27</fullName>
    </submittedName>
</protein>
<accession>Q9G0F7</accession>
<proteinExistence type="predicted"/>
<name>Q9G0F7_9CAUD</name>
<dbReference type="KEGG" id="vg:1263056"/>
<keyword evidence="2" id="KW-1185">Reference proteome</keyword>
<dbReference type="GeneID" id="1263056"/>